<dbReference type="InterPro" id="IPR027417">
    <property type="entry name" value="P-loop_NTPase"/>
</dbReference>
<feature type="region of interest" description="Disordered" evidence="2">
    <location>
        <begin position="625"/>
        <end position="659"/>
    </location>
</feature>
<evidence type="ECO:0000256" key="1">
    <source>
        <dbReference type="RuleBase" id="RU363044"/>
    </source>
</evidence>
<dbReference type="Gene3D" id="3.40.50.300">
    <property type="entry name" value="P-loop containing nucleotide triphosphate hydrolases"/>
    <property type="match status" value="1"/>
</dbReference>
<dbReference type="GO" id="GO:0016787">
    <property type="term" value="F:hydrolase activity"/>
    <property type="evidence" value="ECO:0007669"/>
    <property type="project" value="UniProtKB-KW"/>
</dbReference>
<keyword evidence="1" id="KW-0234">DNA repair</keyword>
<keyword evidence="6" id="KW-1185">Reference proteome</keyword>
<sequence length="846" mass="95850">MSPPVLQMQVHLPGMHMVAYKPNDDLNDVVQRDKSQRSMLTEYFRLNQDNPETHKYLYGEIPEHFRWIKANTQWVPRKQRAQIGRLVYAHPAEGERYYLRVLLNHVRGACSFENLRSFSGVTYPTFRAACEAMGFVEADATLDDCLAEATSFNMPCAVRRLFAIIMVFCECAHLRALWEKHFDSMAADYWKAIDSHSLLEQRVLGDISYHCTSMDKDINSYGLPKLLESADNTRDHYRDLTKELKVGYEEEHLKLVDTLNSEQRVGFDEILDHVLSERPQVFFVDGPGGTGKTHLYRALLAKVRSMDRIAIATATSGIAASIMRGGRTAHSRFKIPIKLGGNTMCSFTKQSGIAELFRRAALIIWDEVAMTKRQAVETLDRTLQDIMGSSHPFGGKVMVFGGDFRQVLPVVAHGTRAQITDACLSKSYIWNSVWRIQLSQNMRAQSDTRFAEYLLRIGNGTEETFGDDYVQLPDNILVEWNDGDKCSKEKASSDNHPIDSLIEHVFPKLCENCTCSAYMFPGKEKVYYSFDSVDDDSRNNYPLDFLNSITPNGLPPHQLKLKKNCPIILLHNIDPHNGLCNGTRMVVRRLENNTIDAEIVNGQHADKQMNGDRIAANLLRLAEPADQLKPSRGRGRGPYPPRCLRGNPPPPRPPSRGIIEARRPEWNVLAANEGSRRRRYTAEGYMKSVQDHVLRLQRKLLGSTGWETRATSSDAEEQGNCCLRLRLCFGQKECPESLRSKFHPDASILPTRLRSLASPSKSKAATMPRPLRGSQPHGREKDVERRKRGGRGPARALRRREPETEDQLRGGRRRAAEQDGPGTPIIHHRCQTAKAKRVCRSMSRVS</sequence>
<accession>A0AAQ3SMB1</accession>
<dbReference type="AlphaFoldDB" id="A0AAQ3SMB1"/>
<dbReference type="GO" id="GO:0006310">
    <property type="term" value="P:DNA recombination"/>
    <property type="evidence" value="ECO:0007669"/>
    <property type="project" value="UniProtKB-KW"/>
</dbReference>
<keyword evidence="1" id="KW-0067">ATP-binding</keyword>
<evidence type="ECO:0000313" key="6">
    <source>
        <dbReference type="Proteomes" id="UP001341281"/>
    </source>
</evidence>
<dbReference type="PANTHER" id="PTHR10492:SF94">
    <property type="entry name" value="ATP-DEPENDENT DNA HELICASE"/>
    <property type="match status" value="1"/>
</dbReference>
<feature type="domain" description="DNA helicase Pif1-like DEAD-box helicase" evidence="3">
    <location>
        <begin position="259"/>
        <end position="463"/>
    </location>
</feature>
<dbReference type="SUPFAM" id="SSF52540">
    <property type="entry name" value="P-loop containing nucleoside triphosphate hydrolases"/>
    <property type="match status" value="2"/>
</dbReference>
<comment type="cofactor">
    <cofactor evidence="1">
        <name>Mg(2+)</name>
        <dbReference type="ChEBI" id="CHEBI:18420"/>
    </cofactor>
</comment>
<name>A0AAQ3SMB1_PASNO</name>
<dbReference type="Pfam" id="PF21530">
    <property type="entry name" value="Pif1_2B_dom"/>
    <property type="match status" value="1"/>
</dbReference>
<dbReference type="GO" id="GO:0005524">
    <property type="term" value="F:ATP binding"/>
    <property type="evidence" value="ECO:0007669"/>
    <property type="project" value="UniProtKB-KW"/>
</dbReference>
<evidence type="ECO:0000259" key="3">
    <source>
        <dbReference type="Pfam" id="PF05970"/>
    </source>
</evidence>
<dbReference type="Proteomes" id="UP001341281">
    <property type="component" value="Chromosome 02"/>
</dbReference>
<dbReference type="PANTHER" id="PTHR10492">
    <property type="match status" value="1"/>
</dbReference>
<feature type="compositionally biased region" description="Basic and acidic residues" evidence="2">
    <location>
        <begin position="799"/>
        <end position="817"/>
    </location>
</feature>
<organism evidence="5 6">
    <name type="scientific">Paspalum notatum var. saurae</name>
    <dbReference type="NCBI Taxonomy" id="547442"/>
    <lineage>
        <taxon>Eukaryota</taxon>
        <taxon>Viridiplantae</taxon>
        <taxon>Streptophyta</taxon>
        <taxon>Embryophyta</taxon>
        <taxon>Tracheophyta</taxon>
        <taxon>Spermatophyta</taxon>
        <taxon>Magnoliopsida</taxon>
        <taxon>Liliopsida</taxon>
        <taxon>Poales</taxon>
        <taxon>Poaceae</taxon>
        <taxon>PACMAD clade</taxon>
        <taxon>Panicoideae</taxon>
        <taxon>Andropogonodae</taxon>
        <taxon>Paspaleae</taxon>
        <taxon>Paspalinae</taxon>
        <taxon>Paspalum</taxon>
    </lineage>
</organism>
<dbReference type="InterPro" id="IPR010285">
    <property type="entry name" value="DNA_helicase_pif1-like_DEAD"/>
</dbReference>
<proteinExistence type="inferred from homology"/>
<keyword evidence="1" id="KW-0227">DNA damage</keyword>
<dbReference type="EMBL" id="CP144746">
    <property type="protein sequence ID" value="WVZ57135.1"/>
    <property type="molecule type" value="Genomic_DNA"/>
</dbReference>
<keyword evidence="1" id="KW-0547">Nucleotide-binding</keyword>
<keyword evidence="1" id="KW-0233">DNA recombination</keyword>
<feature type="compositionally biased region" description="Basic residues" evidence="2">
    <location>
        <begin position="826"/>
        <end position="839"/>
    </location>
</feature>
<dbReference type="GO" id="GO:0043139">
    <property type="term" value="F:5'-3' DNA helicase activity"/>
    <property type="evidence" value="ECO:0007669"/>
    <property type="project" value="UniProtKB-EC"/>
</dbReference>
<reference evidence="5 6" key="1">
    <citation type="submission" date="2024-02" db="EMBL/GenBank/DDBJ databases">
        <title>High-quality chromosome-scale genome assembly of Pensacola bahiagrass (Paspalum notatum Flugge var. saurae).</title>
        <authorList>
            <person name="Vega J.M."/>
            <person name="Podio M."/>
            <person name="Orjuela J."/>
            <person name="Siena L.A."/>
            <person name="Pessino S.C."/>
            <person name="Combes M.C."/>
            <person name="Mariac C."/>
            <person name="Albertini E."/>
            <person name="Pupilli F."/>
            <person name="Ortiz J.P.A."/>
            <person name="Leblanc O."/>
        </authorList>
    </citation>
    <scope>NUCLEOTIDE SEQUENCE [LARGE SCALE GENOMIC DNA]</scope>
    <source>
        <strain evidence="5">R1</strain>
        <tissue evidence="5">Leaf</tissue>
    </source>
</reference>
<dbReference type="InterPro" id="IPR049163">
    <property type="entry name" value="Pif1-like_2B_dom"/>
</dbReference>
<evidence type="ECO:0000256" key="2">
    <source>
        <dbReference type="SAM" id="MobiDB-lite"/>
    </source>
</evidence>
<keyword evidence="1" id="KW-0378">Hydrolase</keyword>
<dbReference type="GO" id="GO:0000723">
    <property type="term" value="P:telomere maintenance"/>
    <property type="evidence" value="ECO:0007669"/>
    <property type="project" value="InterPro"/>
</dbReference>
<protein>
    <recommendedName>
        <fullName evidence="1">ATP-dependent DNA helicase</fullName>
        <ecNumber evidence="1">5.6.2.3</ecNumber>
    </recommendedName>
</protein>
<comment type="catalytic activity">
    <reaction evidence="1">
        <text>ATP + H2O = ADP + phosphate + H(+)</text>
        <dbReference type="Rhea" id="RHEA:13065"/>
        <dbReference type="ChEBI" id="CHEBI:15377"/>
        <dbReference type="ChEBI" id="CHEBI:15378"/>
        <dbReference type="ChEBI" id="CHEBI:30616"/>
        <dbReference type="ChEBI" id="CHEBI:43474"/>
        <dbReference type="ChEBI" id="CHEBI:456216"/>
        <dbReference type="EC" id="5.6.2.3"/>
    </reaction>
</comment>
<comment type="similarity">
    <text evidence="1">Belongs to the helicase family.</text>
</comment>
<evidence type="ECO:0000313" key="5">
    <source>
        <dbReference type="EMBL" id="WVZ57135.1"/>
    </source>
</evidence>
<feature type="region of interest" description="Disordered" evidence="2">
    <location>
        <begin position="752"/>
        <end position="846"/>
    </location>
</feature>
<feature type="domain" description="DNA helicase Pif1-like 2B" evidence="4">
    <location>
        <begin position="544"/>
        <end position="590"/>
    </location>
</feature>
<dbReference type="EC" id="5.6.2.3" evidence="1"/>
<gene>
    <name evidence="5" type="ORF">U9M48_007562</name>
</gene>
<evidence type="ECO:0000259" key="4">
    <source>
        <dbReference type="Pfam" id="PF21530"/>
    </source>
</evidence>
<keyword evidence="1" id="KW-0347">Helicase</keyword>
<dbReference type="Pfam" id="PF05970">
    <property type="entry name" value="PIF1"/>
    <property type="match status" value="1"/>
</dbReference>
<dbReference type="GO" id="GO:0006281">
    <property type="term" value="P:DNA repair"/>
    <property type="evidence" value="ECO:0007669"/>
    <property type="project" value="UniProtKB-KW"/>
</dbReference>